<organism evidence="13 14">
    <name type="scientific">Arachnia propionica</name>
    <dbReference type="NCBI Taxonomy" id="1750"/>
    <lineage>
        <taxon>Bacteria</taxon>
        <taxon>Bacillati</taxon>
        <taxon>Actinomycetota</taxon>
        <taxon>Actinomycetes</taxon>
        <taxon>Propionibacteriales</taxon>
        <taxon>Propionibacteriaceae</taxon>
        <taxon>Arachnia</taxon>
    </lineage>
</organism>
<dbReference type="CDD" id="cd06163">
    <property type="entry name" value="S2P-M50_PDZ_RseP-like"/>
    <property type="match status" value="1"/>
</dbReference>
<dbReference type="SUPFAM" id="SSF50156">
    <property type="entry name" value="PDZ domain-like"/>
    <property type="match status" value="1"/>
</dbReference>
<evidence type="ECO:0000256" key="6">
    <source>
        <dbReference type="ARBA" id="ARBA00022801"/>
    </source>
</evidence>
<dbReference type="AlphaFoldDB" id="A0A448MXC2"/>
<dbReference type="Pfam" id="PF02163">
    <property type="entry name" value="Peptidase_M50"/>
    <property type="match status" value="1"/>
</dbReference>
<dbReference type="Gene3D" id="2.30.42.10">
    <property type="match status" value="1"/>
</dbReference>
<dbReference type="SMART" id="SM00228">
    <property type="entry name" value="PDZ"/>
    <property type="match status" value="1"/>
</dbReference>
<evidence type="ECO:0000313" key="14">
    <source>
        <dbReference type="Proteomes" id="UP000273044"/>
    </source>
</evidence>
<keyword evidence="4 13" id="KW-0645">Protease</keyword>
<dbReference type="InterPro" id="IPR008915">
    <property type="entry name" value="Peptidase_M50"/>
</dbReference>
<feature type="transmembrane region" description="Helical" evidence="11">
    <location>
        <begin position="339"/>
        <end position="359"/>
    </location>
</feature>
<evidence type="ECO:0000256" key="3">
    <source>
        <dbReference type="ARBA" id="ARBA00007931"/>
    </source>
</evidence>
<feature type="transmembrane region" description="Helical" evidence="11">
    <location>
        <begin position="123"/>
        <end position="147"/>
    </location>
</feature>
<evidence type="ECO:0000256" key="11">
    <source>
        <dbReference type="SAM" id="Phobius"/>
    </source>
</evidence>
<keyword evidence="9 13" id="KW-0482">Metalloprotease</keyword>
<keyword evidence="6 13" id="KW-0378">Hydrolase</keyword>
<name>A0A448MXC2_9ACTN</name>
<protein>
    <submittedName>
        <fullName evidence="13">Metalloprotease mmpA</fullName>
        <ecNumber evidence="13">3.4.24.-</ecNumber>
    </submittedName>
</protein>
<keyword evidence="8 11" id="KW-1133">Transmembrane helix</keyword>
<dbReference type="InterPro" id="IPR041489">
    <property type="entry name" value="PDZ_6"/>
</dbReference>
<dbReference type="GO" id="GO:0006508">
    <property type="term" value="P:proteolysis"/>
    <property type="evidence" value="ECO:0007669"/>
    <property type="project" value="UniProtKB-KW"/>
</dbReference>
<keyword evidence="10 11" id="KW-0472">Membrane</keyword>
<dbReference type="PANTHER" id="PTHR42837:SF2">
    <property type="entry name" value="MEMBRANE METALLOPROTEASE ARASP2, CHLOROPLASTIC-RELATED"/>
    <property type="match status" value="1"/>
</dbReference>
<evidence type="ECO:0000313" key="13">
    <source>
        <dbReference type="EMBL" id="VEH69786.1"/>
    </source>
</evidence>
<feature type="domain" description="PDZ" evidence="12">
    <location>
        <begin position="140"/>
        <end position="228"/>
    </location>
</feature>
<dbReference type="InterPro" id="IPR036034">
    <property type="entry name" value="PDZ_sf"/>
</dbReference>
<accession>A0A448MXC2</accession>
<evidence type="ECO:0000256" key="2">
    <source>
        <dbReference type="ARBA" id="ARBA00004141"/>
    </source>
</evidence>
<evidence type="ECO:0000256" key="1">
    <source>
        <dbReference type="ARBA" id="ARBA00001947"/>
    </source>
</evidence>
<feature type="transmembrane region" description="Helical" evidence="11">
    <location>
        <begin position="401"/>
        <end position="422"/>
    </location>
</feature>
<dbReference type="EC" id="3.4.24.-" evidence="13"/>
<comment type="cofactor">
    <cofactor evidence="1">
        <name>Zn(2+)</name>
        <dbReference type="ChEBI" id="CHEBI:29105"/>
    </cofactor>
</comment>
<dbReference type="GO" id="GO:0004222">
    <property type="term" value="F:metalloendopeptidase activity"/>
    <property type="evidence" value="ECO:0007669"/>
    <property type="project" value="InterPro"/>
</dbReference>
<evidence type="ECO:0000256" key="5">
    <source>
        <dbReference type="ARBA" id="ARBA00022692"/>
    </source>
</evidence>
<dbReference type="GO" id="GO:0016020">
    <property type="term" value="C:membrane"/>
    <property type="evidence" value="ECO:0007669"/>
    <property type="project" value="UniProtKB-SubCell"/>
</dbReference>
<dbReference type="InterPro" id="IPR004387">
    <property type="entry name" value="Pept_M50_Zn"/>
</dbReference>
<evidence type="ECO:0000256" key="8">
    <source>
        <dbReference type="ARBA" id="ARBA00022989"/>
    </source>
</evidence>
<sequence length="428" mass="46321">MNTLVLIGLALLFFALIMVSIALHEIGHLVPAKIFGVKVTQYFVGFGRTIWSRKRGETEYGFKLFPLGGYVRLVGMYPPEKQSDKPKGWLTRLADRARSYEYEEITPADDGRLFHQKPVWQKVIVMLGGPAMNLLLAFLIFLGINLFHGTWQLTLNVTVVNDCVIPAGRTPATCQDGDPQTPAKQAGVMVGDKVVAFNGHRVSTWDELTDLIRANRDGAATLTVERDGRTMELPTVNTIIQSVPDRLDPTSRVEAGFLGVSPSRELVRGGVIETAGQMWNITRMSLVALASFPVRVWNVGVGLATGAERDINSPISVVGASRVAGEIAVADSVPIQDRVASWLSLLGSVNLFVALLNLVPLLPLDGGHIAGALYEALRRGLARLRGKSDPGPVDTAKMLPVAYLVGGFLLIGGVVLILADIISPIKLF</sequence>
<dbReference type="InterPro" id="IPR001478">
    <property type="entry name" value="PDZ"/>
</dbReference>
<dbReference type="EMBL" id="LR134406">
    <property type="protein sequence ID" value="VEH69786.1"/>
    <property type="molecule type" value="Genomic_DNA"/>
</dbReference>
<evidence type="ECO:0000256" key="9">
    <source>
        <dbReference type="ARBA" id="ARBA00023049"/>
    </source>
</evidence>
<evidence type="ECO:0000256" key="10">
    <source>
        <dbReference type="ARBA" id="ARBA00023136"/>
    </source>
</evidence>
<keyword evidence="14" id="KW-1185">Reference proteome</keyword>
<dbReference type="RefSeq" id="WP_014846179.1">
    <property type="nucleotide sequence ID" value="NZ_CAJZDL010000005.1"/>
</dbReference>
<gene>
    <name evidence="13" type="primary">mmpA</name>
    <name evidence="13" type="ORF">NCTC12967_01064</name>
</gene>
<dbReference type="Pfam" id="PF17820">
    <property type="entry name" value="PDZ_6"/>
    <property type="match status" value="1"/>
</dbReference>
<evidence type="ECO:0000259" key="12">
    <source>
        <dbReference type="SMART" id="SM00228"/>
    </source>
</evidence>
<keyword evidence="7" id="KW-0862">Zinc</keyword>
<dbReference type="GeneID" id="64406544"/>
<dbReference type="Proteomes" id="UP000273044">
    <property type="component" value="Chromosome"/>
</dbReference>
<comment type="similarity">
    <text evidence="3">Belongs to the peptidase M50B family.</text>
</comment>
<keyword evidence="5 11" id="KW-0812">Transmembrane</keyword>
<evidence type="ECO:0000256" key="4">
    <source>
        <dbReference type="ARBA" id="ARBA00022670"/>
    </source>
</evidence>
<dbReference type="OMA" id="QYMVGFG"/>
<evidence type="ECO:0000256" key="7">
    <source>
        <dbReference type="ARBA" id="ARBA00022833"/>
    </source>
</evidence>
<dbReference type="PANTHER" id="PTHR42837">
    <property type="entry name" value="REGULATOR OF SIGMA-E PROTEASE RSEP"/>
    <property type="match status" value="1"/>
</dbReference>
<proteinExistence type="inferred from homology"/>
<comment type="subcellular location">
    <subcellularLocation>
        <location evidence="2">Membrane</location>
        <topology evidence="2">Multi-pass membrane protein</topology>
    </subcellularLocation>
</comment>
<reference evidence="13 14" key="1">
    <citation type="submission" date="2018-12" db="EMBL/GenBank/DDBJ databases">
        <authorList>
            <consortium name="Pathogen Informatics"/>
        </authorList>
    </citation>
    <scope>NUCLEOTIDE SEQUENCE [LARGE SCALE GENOMIC DNA]</scope>
    <source>
        <strain evidence="13 14">NCTC12967</strain>
    </source>
</reference>